<protein>
    <recommendedName>
        <fullName evidence="3 12">DNA replication and repair protein RecF</fullName>
    </recommendedName>
</protein>
<evidence type="ECO:0000256" key="4">
    <source>
        <dbReference type="ARBA" id="ARBA00022490"/>
    </source>
</evidence>
<evidence type="ECO:0000256" key="1">
    <source>
        <dbReference type="ARBA" id="ARBA00004496"/>
    </source>
</evidence>
<dbReference type="GO" id="GO:0006260">
    <property type="term" value="P:DNA replication"/>
    <property type="evidence" value="ECO:0007669"/>
    <property type="project" value="UniProtKB-UniRule"/>
</dbReference>
<keyword evidence="5 12" id="KW-0235">DNA replication</keyword>
<feature type="domain" description="RecF/RecN/SMC N-terminal" evidence="15">
    <location>
        <begin position="5"/>
        <end position="363"/>
    </location>
</feature>
<keyword evidence="10 12" id="KW-0234">DNA repair</keyword>
<evidence type="ECO:0000256" key="2">
    <source>
        <dbReference type="ARBA" id="ARBA00008016"/>
    </source>
</evidence>
<comment type="similarity">
    <text evidence="2 12 13">Belongs to the RecF family.</text>
</comment>
<dbReference type="GO" id="GO:0005524">
    <property type="term" value="F:ATP binding"/>
    <property type="evidence" value="ECO:0007669"/>
    <property type="project" value="UniProtKB-UniRule"/>
</dbReference>
<dbReference type="GO" id="GO:0003697">
    <property type="term" value="F:single-stranded DNA binding"/>
    <property type="evidence" value="ECO:0007669"/>
    <property type="project" value="UniProtKB-UniRule"/>
</dbReference>
<accession>A0AAE3AKZ9</accession>
<keyword evidence="17" id="KW-1185">Reference proteome</keyword>
<keyword evidence="9 12" id="KW-0238">DNA-binding</keyword>
<feature type="region of interest" description="Disordered" evidence="14">
    <location>
        <begin position="366"/>
        <end position="388"/>
    </location>
</feature>
<gene>
    <name evidence="12 16" type="primary">recF</name>
    <name evidence="16" type="ORF">LKD31_09465</name>
</gene>
<reference evidence="16" key="1">
    <citation type="submission" date="2021-10" db="EMBL/GenBank/DDBJ databases">
        <title>Anaerobic single-cell dispensing facilitates the cultivation of human gut bacteria.</title>
        <authorList>
            <person name="Afrizal A."/>
        </authorList>
    </citation>
    <scope>NUCLEOTIDE SEQUENCE</scope>
    <source>
        <strain evidence="16">CLA-AA-H250</strain>
    </source>
</reference>
<organism evidence="16 17">
    <name type="scientific">Hominenteromicrobium mulieris</name>
    <dbReference type="NCBI Taxonomy" id="2885357"/>
    <lineage>
        <taxon>Bacteria</taxon>
        <taxon>Bacillati</taxon>
        <taxon>Bacillota</taxon>
        <taxon>Clostridia</taxon>
        <taxon>Eubacteriales</taxon>
        <taxon>Oscillospiraceae</taxon>
        <taxon>Hominenteromicrobium</taxon>
    </lineage>
</organism>
<keyword evidence="7 12" id="KW-0227">DNA damage</keyword>
<keyword evidence="6 12" id="KW-0547">Nucleotide-binding</keyword>
<keyword evidence="11 12" id="KW-0742">SOS response</keyword>
<evidence type="ECO:0000256" key="7">
    <source>
        <dbReference type="ARBA" id="ARBA00022763"/>
    </source>
</evidence>
<evidence type="ECO:0000256" key="12">
    <source>
        <dbReference type="HAMAP-Rule" id="MF_00365"/>
    </source>
</evidence>
<proteinExistence type="inferred from homology"/>
<dbReference type="GO" id="GO:0006302">
    <property type="term" value="P:double-strand break repair"/>
    <property type="evidence" value="ECO:0007669"/>
    <property type="project" value="TreeGrafter"/>
</dbReference>
<evidence type="ECO:0000256" key="6">
    <source>
        <dbReference type="ARBA" id="ARBA00022741"/>
    </source>
</evidence>
<keyword evidence="4 12" id="KW-0963">Cytoplasm</keyword>
<dbReference type="NCBIfam" id="TIGR00611">
    <property type="entry name" value="recf"/>
    <property type="match status" value="1"/>
</dbReference>
<dbReference type="Gene3D" id="3.40.50.300">
    <property type="entry name" value="P-loop containing nucleotide triphosphate hydrolases"/>
    <property type="match status" value="1"/>
</dbReference>
<dbReference type="SUPFAM" id="SSF52540">
    <property type="entry name" value="P-loop containing nucleoside triphosphate hydrolases"/>
    <property type="match status" value="1"/>
</dbReference>
<dbReference type="GO" id="GO:0005737">
    <property type="term" value="C:cytoplasm"/>
    <property type="evidence" value="ECO:0007669"/>
    <property type="project" value="UniProtKB-SubCell"/>
</dbReference>
<evidence type="ECO:0000256" key="13">
    <source>
        <dbReference type="RuleBase" id="RU000578"/>
    </source>
</evidence>
<feature type="binding site" evidence="12">
    <location>
        <begin position="30"/>
        <end position="37"/>
    </location>
    <ligand>
        <name>ATP</name>
        <dbReference type="ChEBI" id="CHEBI:30616"/>
    </ligand>
</feature>
<evidence type="ECO:0000256" key="3">
    <source>
        <dbReference type="ARBA" id="ARBA00020170"/>
    </source>
</evidence>
<dbReference type="Proteomes" id="UP001199424">
    <property type="component" value="Unassembled WGS sequence"/>
</dbReference>
<dbReference type="PROSITE" id="PS00618">
    <property type="entry name" value="RECF_2"/>
    <property type="match status" value="1"/>
</dbReference>
<dbReference type="RefSeq" id="WP_308449495.1">
    <property type="nucleotide sequence ID" value="NZ_JAJEQC010000008.1"/>
</dbReference>
<evidence type="ECO:0000256" key="8">
    <source>
        <dbReference type="ARBA" id="ARBA00022840"/>
    </source>
</evidence>
<comment type="subcellular location">
    <subcellularLocation>
        <location evidence="1 12 13">Cytoplasm</location>
    </subcellularLocation>
</comment>
<dbReference type="InterPro" id="IPR018078">
    <property type="entry name" value="DNA-binding_RecF_CS"/>
</dbReference>
<dbReference type="AlphaFoldDB" id="A0AAE3AKZ9"/>
<comment type="function">
    <text evidence="12 13">The RecF protein is involved in DNA metabolism; it is required for DNA replication and normal SOS inducibility. RecF binds preferentially to single-stranded, linear DNA. It also seems to bind ATP.</text>
</comment>
<comment type="caution">
    <text evidence="16">The sequence shown here is derived from an EMBL/GenBank/DDBJ whole genome shotgun (WGS) entry which is preliminary data.</text>
</comment>
<evidence type="ECO:0000256" key="5">
    <source>
        <dbReference type="ARBA" id="ARBA00022705"/>
    </source>
</evidence>
<dbReference type="InterPro" id="IPR042174">
    <property type="entry name" value="RecF_2"/>
</dbReference>
<dbReference type="PROSITE" id="PS00617">
    <property type="entry name" value="RECF_1"/>
    <property type="match status" value="1"/>
</dbReference>
<evidence type="ECO:0000256" key="14">
    <source>
        <dbReference type="SAM" id="MobiDB-lite"/>
    </source>
</evidence>
<evidence type="ECO:0000256" key="11">
    <source>
        <dbReference type="ARBA" id="ARBA00023236"/>
    </source>
</evidence>
<dbReference type="InterPro" id="IPR003395">
    <property type="entry name" value="RecF/RecN/SMC_N"/>
</dbReference>
<dbReference type="Pfam" id="PF02463">
    <property type="entry name" value="SMC_N"/>
    <property type="match status" value="1"/>
</dbReference>
<dbReference type="PANTHER" id="PTHR32182:SF0">
    <property type="entry name" value="DNA REPLICATION AND REPAIR PROTEIN RECF"/>
    <property type="match status" value="1"/>
</dbReference>
<evidence type="ECO:0000256" key="10">
    <source>
        <dbReference type="ARBA" id="ARBA00023204"/>
    </source>
</evidence>
<feature type="compositionally biased region" description="Basic and acidic residues" evidence="14">
    <location>
        <begin position="366"/>
        <end position="380"/>
    </location>
</feature>
<dbReference type="Gene3D" id="1.20.1050.90">
    <property type="entry name" value="RecF/RecN/SMC, N-terminal domain"/>
    <property type="match status" value="1"/>
</dbReference>
<dbReference type="HAMAP" id="MF_00365">
    <property type="entry name" value="RecF"/>
    <property type="match status" value="1"/>
</dbReference>
<sequence length="388" mass="43282">MNVLRLGFENFRNLCPGEIFPGETINVIHGSNAQGKTNLLEAIWLFTGGHSFRGTKDSELPVLKDGKNAPAASLSMTLFTEGREQELRLELRDGRRSSVINGVEKKTGSALVGKFCAVIFSPEHLLLVKEGPSRRRAFLDGALCQSRPAFTRVLAHYNKALMQRNALLKDIPRHPELIDTLDVWDERLILFGTEVVQERAAFCKDLEPRAAEIYRGIAKNREEITLSYAPFGGAETKTEIAERFSEALKNARNADARAGFTSVGPHRDDLTLTIDGLSARTFGSQGQQRSIVLALKLAEADILYRKTGERPVILLDDVMSELDMSRRDYLLNHLDGRQVFITCCDPETVRLMETGRGFYVEKGTVRQDTDEKAGEVHAENETPTCESE</sequence>
<evidence type="ECO:0000256" key="9">
    <source>
        <dbReference type="ARBA" id="ARBA00023125"/>
    </source>
</evidence>
<dbReference type="EMBL" id="JAJEQC010000008">
    <property type="protein sequence ID" value="MCC2137246.1"/>
    <property type="molecule type" value="Genomic_DNA"/>
</dbReference>
<name>A0AAE3AKZ9_9FIRM</name>
<keyword evidence="8 12" id="KW-0067">ATP-binding</keyword>
<dbReference type="GO" id="GO:0009432">
    <property type="term" value="P:SOS response"/>
    <property type="evidence" value="ECO:0007669"/>
    <property type="project" value="UniProtKB-UniRule"/>
</dbReference>
<dbReference type="PANTHER" id="PTHR32182">
    <property type="entry name" value="DNA REPLICATION AND REPAIR PROTEIN RECF"/>
    <property type="match status" value="1"/>
</dbReference>
<dbReference type="InterPro" id="IPR001238">
    <property type="entry name" value="DNA-binding_RecF"/>
</dbReference>
<dbReference type="GO" id="GO:0000731">
    <property type="term" value="P:DNA synthesis involved in DNA repair"/>
    <property type="evidence" value="ECO:0007669"/>
    <property type="project" value="TreeGrafter"/>
</dbReference>
<evidence type="ECO:0000313" key="16">
    <source>
        <dbReference type="EMBL" id="MCC2137246.1"/>
    </source>
</evidence>
<evidence type="ECO:0000313" key="17">
    <source>
        <dbReference type="Proteomes" id="UP001199424"/>
    </source>
</evidence>
<evidence type="ECO:0000259" key="15">
    <source>
        <dbReference type="Pfam" id="PF02463"/>
    </source>
</evidence>
<dbReference type="InterPro" id="IPR027417">
    <property type="entry name" value="P-loop_NTPase"/>
</dbReference>